<dbReference type="GO" id="GO:0005737">
    <property type="term" value="C:cytoplasm"/>
    <property type="evidence" value="ECO:0007669"/>
    <property type="project" value="TreeGrafter"/>
</dbReference>
<dbReference type="PANTHER" id="PTHR15494:SF0">
    <property type="entry name" value="CALCIUM-BINDING TYROSINE PHOSPHORYLATION-REGULATED PROTEIN"/>
    <property type="match status" value="1"/>
</dbReference>
<proteinExistence type="predicted"/>
<dbReference type="SUPFAM" id="SSF47391">
    <property type="entry name" value="Dimerization-anchoring domain of cAMP-dependent PK regulatory subunit"/>
    <property type="match status" value="1"/>
</dbReference>
<dbReference type="InterPro" id="IPR047579">
    <property type="entry name" value="DD_CABYR_SP17"/>
</dbReference>
<feature type="compositionally biased region" description="Polar residues" evidence="1">
    <location>
        <begin position="110"/>
        <end position="129"/>
    </location>
</feature>
<keyword evidence="4" id="KW-1185">Reference proteome</keyword>
<dbReference type="SMART" id="SM00394">
    <property type="entry name" value="RIIa"/>
    <property type="match status" value="1"/>
</dbReference>
<dbReference type="InterPro" id="IPR003117">
    <property type="entry name" value="cAMP_dep_PK_reg_su_I/II_a/b"/>
</dbReference>
<evidence type="ECO:0000256" key="1">
    <source>
        <dbReference type="SAM" id="MobiDB-lite"/>
    </source>
</evidence>
<dbReference type="Pfam" id="PF02197">
    <property type="entry name" value="RIIa"/>
    <property type="match status" value="1"/>
</dbReference>
<feature type="compositionally biased region" description="Basic and acidic residues" evidence="1">
    <location>
        <begin position="140"/>
        <end position="150"/>
    </location>
</feature>
<comment type="caution">
    <text evidence="3">The sequence shown here is derived from an EMBL/GenBank/DDBJ whole genome shotgun (WGS) entry which is preliminary data.</text>
</comment>
<dbReference type="AlphaFoldDB" id="A0A7K6T1Y8"/>
<dbReference type="EMBL" id="VZSB01001739">
    <property type="protein sequence ID" value="NWX04621.1"/>
    <property type="molecule type" value="Genomic_DNA"/>
</dbReference>
<name>A0A7K6T1Y8_CALNI</name>
<dbReference type="Proteomes" id="UP000546235">
    <property type="component" value="Unassembled WGS sequence"/>
</dbReference>
<dbReference type="GO" id="GO:0005509">
    <property type="term" value="F:calcium ion binding"/>
    <property type="evidence" value="ECO:0007669"/>
    <property type="project" value="InterPro"/>
</dbReference>
<dbReference type="InterPro" id="IPR038848">
    <property type="entry name" value="CABYR"/>
</dbReference>
<gene>
    <name evidence="3" type="primary">Cabyr</name>
    <name evidence="3" type="ORF">CALNIC_R15662</name>
</gene>
<reference evidence="3 4" key="1">
    <citation type="submission" date="2019-09" db="EMBL/GenBank/DDBJ databases">
        <title>Bird 10,000 Genomes (B10K) Project - Family phase.</title>
        <authorList>
            <person name="Zhang G."/>
        </authorList>
    </citation>
    <scope>NUCLEOTIDE SEQUENCE [LARGE SCALE GENOMIC DNA]</scope>
    <source>
        <strain evidence="3">OUT-0007</strain>
        <tissue evidence="3">Blood</tissue>
    </source>
</reference>
<dbReference type="PANTHER" id="PTHR15494">
    <property type="entry name" value="CALCIUM-BINDING TYROSINE PHOSPHORYLATION-REGULATED PROTEIN"/>
    <property type="match status" value="1"/>
</dbReference>
<feature type="non-terminal residue" evidence="3">
    <location>
        <position position="1"/>
    </location>
</feature>
<dbReference type="GO" id="GO:0048240">
    <property type="term" value="P:sperm capacitation"/>
    <property type="evidence" value="ECO:0007669"/>
    <property type="project" value="InterPro"/>
</dbReference>
<evidence type="ECO:0000313" key="4">
    <source>
        <dbReference type="Proteomes" id="UP000546235"/>
    </source>
</evidence>
<accession>A0A7K6T1Y8</accession>
<feature type="region of interest" description="Disordered" evidence="1">
    <location>
        <begin position="108"/>
        <end position="150"/>
    </location>
</feature>
<protein>
    <submittedName>
        <fullName evidence="3">CABYR protein</fullName>
    </submittedName>
</protein>
<feature type="non-terminal residue" evidence="3">
    <location>
        <position position="224"/>
    </location>
</feature>
<organism evidence="3 4">
    <name type="scientific">Caloenas nicobarica</name>
    <name type="common">Nicobar pigeon</name>
    <dbReference type="NCBI Taxonomy" id="187106"/>
    <lineage>
        <taxon>Eukaryota</taxon>
        <taxon>Metazoa</taxon>
        <taxon>Chordata</taxon>
        <taxon>Craniata</taxon>
        <taxon>Vertebrata</taxon>
        <taxon>Euteleostomi</taxon>
        <taxon>Archelosauria</taxon>
        <taxon>Archosauria</taxon>
        <taxon>Dinosauria</taxon>
        <taxon>Saurischia</taxon>
        <taxon>Theropoda</taxon>
        <taxon>Coelurosauria</taxon>
        <taxon>Aves</taxon>
        <taxon>Neognathae</taxon>
        <taxon>Neoaves</taxon>
        <taxon>Columbimorphae</taxon>
        <taxon>Columbiformes</taxon>
        <taxon>Columbidae</taxon>
        <taxon>Caloenas</taxon>
    </lineage>
</organism>
<feature type="domain" description="RIIa" evidence="2">
    <location>
        <begin position="14"/>
        <end position="51"/>
    </location>
</feature>
<sequence>AKMQSAKVEVVVPHGLKILLEGVSRAVIESNPDDLTQFFALYFNELVIFQKVAHVLPLCSPYLAENGNVGIQDEALEYTKTLFPGEPRQQDKGTDTEEDQLLEEFETEYSSKVTQYPSVPSPTAKSKSSIGPARAPSAERPARAPSTERPELAYVPAEPAELAAHVLGNTDSLYSLRDVAISVQSLYEDSQTSENAFTPVEGAAGDASTFPVAEASVEAVRSQP</sequence>
<dbReference type="GO" id="GO:0035686">
    <property type="term" value="C:sperm fibrous sheath"/>
    <property type="evidence" value="ECO:0007669"/>
    <property type="project" value="TreeGrafter"/>
</dbReference>
<dbReference type="Gene3D" id="1.20.890.10">
    <property type="entry name" value="cAMP-dependent protein kinase regulatory subunit, dimerization-anchoring domain"/>
    <property type="match status" value="1"/>
</dbReference>
<evidence type="ECO:0000313" key="3">
    <source>
        <dbReference type="EMBL" id="NWX04621.1"/>
    </source>
</evidence>
<evidence type="ECO:0000259" key="2">
    <source>
        <dbReference type="SMART" id="SM00394"/>
    </source>
</evidence>
<dbReference type="CDD" id="cd12100">
    <property type="entry name" value="DD_CABYR_SP17"/>
    <property type="match status" value="1"/>
</dbReference>